<reference evidence="13 14" key="1">
    <citation type="submission" date="2024-02" db="EMBL/GenBank/DDBJ databases">
        <authorList>
            <person name="Chen Y."/>
            <person name="Shah S."/>
            <person name="Dougan E. K."/>
            <person name="Thang M."/>
            <person name="Chan C."/>
        </authorList>
    </citation>
    <scope>NUCLEOTIDE SEQUENCE [LARGE SCALE GENOMIC DNA]</scope>
</reference>
<dbReference type="SUPFAM" id="SSF47473">
    <property type="entry name" value="EF-hand"/>
    <property type="match status" value="1"/>
</dbReference>
<keyword evidence="9" id="KW-1015">Disulfide bond</keyword>
<dbReference type="InterPro" id="IPR011042">
    <property type="entry name" value="6-blade_b-propeller_TolB-like"/>
</dbReference>
<dbReference type="InterPro" id="IPR040193">
    <property type="entry name" value="EFHC1/EFHC2/EFHB"/>
</dbReference>
<feature type="domain" description="EF-hand" evidence="10">
    <location>
        <begin position="1030"/>
        <end position="1065"/>
    </location>
</feature>
<evidence type="ECO:0000256" key="6">
    <source>
        <dbReference type="ARBA" id="ARBA00023069"/>
    </source>
</evidence>
<evidence type="ECO:0000313" key="14">
    <source>
        <dbReference type="Proteomes" id="UP001642484"/>
    </source>
</evidence>
<keyword evidence="6" id="KW-0969">Cilium</keyword>
<feature type="domain" description="DM10" evidence="11">
    <location>
        <begin position="692"/>
        <end position="807"/>
    </location>
</feature>
<evidence type="ECO:0000259" key="11">
    <source>
        <dbReference type="PROSITE" id="PS51336"/>
    </source>
</evidence>
<dbReference type="PROSITE" id="PS50222">
    <property type="entry name" value="EF_HAND_2"/>
    <property type="match status" value="2"/>
</dbReference>
<dbReference type="Gene3D" id="2.120.10.30">
    <property type="entry name" value="TolB, C-terminal domain"/>
    <property type="match status" value="1"/>
</dbReference>
<dbReference type="EMBL" id="CAXAMN010027473">
    <property type="protein sequence ID" value="CAK9110959.1"/>
    <property type="molecule type" value="Genomic_DNA"/>
</dbReference>
<dbReference type="Proteomes" id="UP001642484">
    <property type="component" value="Unassembled WGS sequence"/>
</dbReference>
<dbReference type="PANTHER" id="PTHR12086:SF9">
    <property type="entry name" value="EF-HAND DOMAIN-CONTAINING PROTEIN 1"/>
    <property type="match status" value="1"/>
</dbReference>
<keyword evidence="2" id="KW-0963">Cytoplasm</keyword>
<keyword evidence="7" id="KW-0206">Cytoskeleton</keyword>
<name>A0ABP0SFE3_9DINO</name>
<keyword evidence="4" id="KW-0106">Calcium</keyword>
<dbReference type="CDD" id="cd00111">
    <property type="entry name" value="Trefoil"/>
    <property type="match status" value="1"/>
</dbReference>
<evidence type="ECO:0000256" key="4">
    <source>
        <dbReference type="ARBA" id="ARBA00022837"/>
    </source>
</evidence>
<dbReference type="SUPFAM" id="SSF63825">
    <property type="entry name" value="YWTD domain"/>
    <property type="match status" value="1"/>
</dbReference>
<evidence type="ECO:0000259" key="10">
    <source>
        <dbReference type="PROSITE" id="PS50222"/>
    </source>
</evidence>
<sequence>MSWYGRAMTYVLPPLPAITTVAGTGVGALPSPEDLTTAQSATASTLRTPSGLVLDVASQLLYIADTENGRVRRLDLGAGTIRTIAGGATTDEVTDGLDAASRKLFRPMGLALDITRALLYVTDFHLNQLRRIDLSSHILTGGTITSVTGAALGAGFELRLRNPMGLVLDSSTQLLYVADAGQARLRVVNPLESCSAELPPQSTLQPCGQPGVSEADCLSLGCCYESNCGLPPNPDGRDTPGFQPEDVLTRVDGAKLDPPISFVNSGGQQCCHPNLRAMSTLDVTPWPQGLALDSGTNMLPKAPTCAERARRSTAGAPTALRCTARAKESHEKELDSQICRDLMEVRSLGSALSGPRRDRHSTIHAATYSPGFTGEAAAPQTTCWGHHRVKIGRSELKMTQWRCDADWNPCGVRSWWSQTTDSVDREDPESFVSSIGPSPEPEAFTMLTAALQLLPERKSNYPRANSWNLVNGVRIEQKEGISFDKPKFVKVSKLPDVWRSGSLPDSETREVFKTDVVELETQELPAWDAFDRHVLRFSGYFKESVVEANLENHRVRKAIIYYYLEDDTCQIQEPKVDNSGMPQGQLIRRHRFPSPEGGYLRAEDLRVGTILQIYGRHIFITDCDPFTREYFEQLGIPQGPTEPEEMDPFQATREAMKNHASTQPRTYEKIYREVMLGGGHINADMQQFLENDKKVLRFYAVMDDVSTPQFERRPFTIMFFLADDTLEISEQYPLNCGRENFPIFFKRGKIPFGPYKVEGPQAQARKKHEFVHGHDFRVNTTVQLLGNYSFFIYDADESRAQMHHTTFTRNYFRTQLGEELEPMVDVRLPERAVPRAKTPPYTGYGSWEDSMGSVTHIVPKLPKKDLVKLFQHEGKVLRFKARFAKPKPEDADRLFVISFYLQDDTLAIHEPPQRNMGIVTGRFLEKGIHLNQITGAFFQPNDLLPGNVIKVYNNEMLILDMDEYSRKVFEDPDTLLRKFDLEAVLQKLRDSMRQQYPLIRDIFRRFDGDHDGVLTVSEFQQALEKFGFQLGPEDVLKIMRHFDSRRDGQVSYNEFCDALPLGPANWGLADSED</sequence>
<dbReference type="Gene3D" id="1.10.238.10">
    <property type="entry name" value="EF-hand"/>
    <property type="match status" value="1"/>
</dbReference>
<evidence type="ECO:0000256" key="1">
    <source>
        <dbReference type="ARBA" id="ARBA00004611"/>
    </source>
</evidence>
<keyword evidence="3" id="KW-0677">Repeat</keyword>
<evidence type="ECO:0000259" key="12">
    <source>
        <dbReference type="PROSITE" id="PS51448"/>
    </source>
</evidence>
<evidence type="ECO:0000256" key="9">
    <source>
        <dbReference type="PROSITE-ProRule" id="PRU00779"/>
    </source>
</evidence>
<dbReference type="PROSITE" id="PS00018">
    <property type="entry name" value="EF_HAND_1"/>
    <property type="match status" value="1"/>
</dbReference>
<feature type="domain" description="P-type" evidence="12">
    <location>
        <begin position="192"/>
        <end position="232"/>
    </location>
</feature>
<dbReference type="Gene3D" id="2.30.29.170">
    <property type="match status" value="3"/>
</dbReference>
<feature type="domain" description="DM10" evidence="11">
    <location>
        <begin position="531"/>
        <end position="635"/>
    </location>
</feature>
<organism evidence="13 14">
    <name type="scientific">Durusdinium trenchii</name>
    <dbReference type="NCBI Taxonomy" id="1381693"/>
    <lineage>
        <taxon>Eukaryota</taxon>
        <taxon>Sar</taxon>
        <taxon>Alveolata</taxon>
        <taxon>Dinophyceae</taxon>
        <taxon>Suessiales</taxon>
        <taxon>Symbiodiniaceae</taxon>
        <taxon>Durusdinium</taxon>
    </lineage>
</organism>
<keyword evidence="5" id="KW-0282">Flagellum</keyword>
<feature type="domain" description="EF-hand" evidence="10">
    <location>
        <begin position="994"/>
        <end position="1029"/>
    </location>
</feature>
<dbReference type="InterPro" id="IPR011992">
    <property type="entry name" value="EF-hand-dom_pair"/>
</dbReference>
<comment type="caution">
    <text evidence="13">The sequence shown here is derived from an EMBL/GenBank/DDBJ whole genome shotgun (WGS) entry which is preliminary data.</text>
</comment>
<dbReference type="PROSITE" id="PS51448">
    <property type="entry name" value="P_TREFOIL_2"/>
    <property type="match status" value="1"/>
</dbReference>
<keyword evidence="8" id="KW-0966">Cell projection</keyword>
<dbReference type="PANTHER" id="PTHR12086">
    <property type="entry name" value="EF-HAND DOMAIN C-TERMINAL CONTAINING PROTEIN"/>
    <property type="match status" value="1"/>
</dbReference>
<evidence type="ECO:0000256" key="8">
    <source>
        <dbReference type="ARBA" id="ARBA00023273"/>
    </source>
</evidence>
<evidence type="ECO:0000256" key="2">
    <source>
        <dbReference type="ARBA" id="ARBA00022490"/>
    </source>
</evidence>
<dbReference type="InterPro" id="IPR002048">
    <property type="entry name" value="EF_hand_dom"/>
</dbReference>
<gene>
    <name evidence="13" type="ORF">CCMP2556_LOCUS51539</name>
</gene>
<accession>A0ABP0SFE3</accession>
<proteinExistence type="predicted"/>
<keyword evidence="14" id="KW-1185">Reference proteome</keyword>
<dbReference type="CDD" id="cd00051">
    <property type="entry name" value="EFh"/>
    <property type="match status" value="1"/>
</dbReference>
<feature type="domain" description="DM10" evidence="11">
    <location>
        <begin position="873"/>
        <end position="973"/>
    </location>
</feature>
<dbReference type="InterPro" id="IPR000519">
    <property type="entry name" value="P_trefoil_dom"/>
</dbReference>
<feature type="disulfide bond" evidence="9">
    <location>
        <begin position="207"/>
        <end position="222"/>
    </location>
</feature>
<evidence type="ECO:0000256" key="7">
    <source>
        <dbReference type="ARBA" id="ARBA00023212"/>
    </source>
</evidence>
<dbReference type="InterPro" id="IPR018247">
    <property type="entry name" value="EF_Hand_1_Ca_BS"/>
</dbReference>
<comment type="subcellular location">
    <subcellularLocation>
        <location evidence="1">Cytoplasm</location>
        <location evidence="1">Cytoskeleton</location>
        <location evidence="1">Flagellum axoneme</location>
    </subcellularLocation>
</comment>
<comment type="caution">
    <text evidence="9">Lacks conserved residue(s) required for the propagation of feature annotation.</text>
</comment>
<dbReference type="PROSITE" id="PS51336">
    <property type="entry name" value="DM10"/>
    <property type="match status" value="3"/>
</dbReference>
<evidence type="ECO:0000256" key="5">
    <source>
        <dbReference type="ARBA" id="ARBA00022846"/>
    </source>
</evidence>
<dbReference type="InterPro" id="IPR006602">
    <property type="entry name" value="DM10_dom"/>
</dbReference>
<dbReference type="SMART" id="SM00054">
    <property type="entry name" value="EFh"/>
    <property type="match status" value="2"/>
</dbReference>
<evidence type="ECO:0000256" key="3">
    <source>
        <dbReference type="ARBA" id="ARBA00022737"/>
    </source>
</evidence>
<dbReference type="SMART" id="SM00676">
    <property type="entry name" value="DM10"/>
    <property type="match status" value="3"/>
</dbReference>
<protein>
    <submittedName>
        <fullName evidence="13">Uncharacterized protein</fullName>
    </submittedName>
</protein>
<dbReference type="Pfam" id="PF00088">
    <property type="entry name" value="Trefoil"/>
    <property type="match status" value="1"/>
</dbReference>
<dbReference type="Pfam" id="PF06565">
    <property type="entry name" value="DM10_dom"/>
    <property type="match status" value="3"/>
</dbReference>
<evidence type="ECO:0000313" key="13">
    <source>
        <dbReference type="EMBL" id="CAK9110959.1"/>
    </source>
</evidence>
<dbReference type="Pfam" id="PF13499">
    <property type="entry name" value="EF-hand_7"/>
    <property type="match status" value="1"/>
</dbReference>